<dbReference type="SUPFAM" id="SSF56672">
    <property type="entry name" value="DNA/RNA polymerases"/>
    <property type="match status" value="1"/>
</dbReference>
<evidence type="ECO:0000259" key="1">
    <source>
        <dbReference type="PROSITE" id="PS50878"/>
    </source>
</evidence>
<dbReference type="Ensembl" id="ENSPNAT00000075799.1">
    <property type="protein sequence ID" value="ENSPNAP00000046793.1"/>
    <property type="gene ID" value="ENSPNAG00000037670.1"/>
</dbReference>
<dbReference type="GeneTree" id="ENSGT00940000163630"/>
<reference evidence="2" key="3">
    <citation type="submission" date="2025-09" db="UniProtKB">
        <authorList>
            <consortium name="Ensembl"/>
        </authorList>
    </citation>
    <scope>IDENTIFICATION</scope>
</reference>
<dbReference type="PROSITE" id="PS50878">
    <property type="entry name" value="RT_POL"/>
    <property type="match status" value="1"/>
</dbReference>
<name>A0AAR2J438_PYGNA</name>
<evidence type="ECO:0000313" key="3">
    <source>
        <dbReference type="Proteomes" id="UP001501920"/>
    </source>
</evidence>
<evidence type="ECO:0000313" key="2">
    <source>
        <dbReference type="Ensembl" id="ENSPNAP00000046793.1"/>
    </source>
</evidence>
<reference evidence="2" key="2">
    <citation type="submission" date="2025-08" db="UniProtKB">
        <authorList>
            <consortium name="Ensembl"/>
        </authorList>
    </citation>
    <scope>IDENTIFICATION</scope>
</reference>
<reference evidence="2 3" key="1">
    <citation type="submission" date="2020-10" db="EMBL/GenBank/DDBJ databases">
        <title>Pygocentrus nattereri (red-bellied piranha) genome, fPygNat1, primary haplotype.</title>
        <authorList>
            <person name="Myers G."/>
            <person name="Meyer A."/>
            <person name="Karagic N."/>
            <person name="Pippel M."/>
            <person name="Winkler S."/>
            <person name="Tracey A."/>
            <person name="Wood J."/>
            <person name="Formenti G."/>
            <person name="Howe K."/>
            <person name="Fedrigo O."/>
            <person name="Jarvis E.D."/>
        </authorList>
    </citation>
    <scope>NUCLEOTIDE SEQUENCE [LARGE SCALE GENOMIC DNA]</scope>
</reference>
<proteinExistence type="predicted"/>
<dbReference type="InterPro" id="IPR043502">
    <property type="entry name" value="DNA/RNA_pol_sf"/>
</dbReference>
<organism evidence="2 3">
    <name type="scientific">Pygocentrus nattereri</name>
    <name type="common">Red-bellied piranha</name>
    <dbReference type="NCBI Taxonomy" id="42514"/>
    <lineage>
        <taxon>Eukaryota</taxon>
        <taxon>Metazoa</taxon>
        <taxon>Chordata</taxon>
        <taxon>Craniata</taxon>
        <taxon>Vertebrata</taxon>
        <taxon>Euteleostomi</taxon>
        <taxon>Actinopterygii</taxon>
        <taxon>Neopterygii</taxon>
        <taxon>Teleostei</taxon>
        <taxon>Ostariophysi</taxon>
        <taxon>Characiformes</taxon>
        <taxon>Characoidei</taxon>
        <taxon>Pygocentrus</taxon>
    </lineage>
</organism>
<keyword evidence="3" id="KW-1185">Reference proteome</keyword>
<sequence>MLDFAVLSLDAEKAFDQIEWSYLFAVLKRFDLGDSFISWIKLLYVNPCARILTNKTLSPQFKLHRGTRQGCCLSPLLFSLGIEPLAQSIRAHPDIFGYDTSSTSNKISLGS</sequence>
<accession>A0AAR2J438</accession>
<dbReference type="Proteomes" id="UP001501920">
    <property type="component" value="Chromosome 25"/>
</dbReference>
<dbReference type="PANTHER" id="PTHR31635:SF196">
    <property type="entry name" value="REVERSE TRANSCRIPTASE DOMAIN-CONTAINING PROTEIN-RELATED"/>
    <property type="match status" value="1"/>
</dbReference>
<dbReference type="PANTHER" id="PTHR31635">
    <property type="entry name" value="REVERSE TRANSCRIPTASE DOMAIN-CONTAINING PROTEIN-RELATED"/>
    <property type="match status" value="1"/>
</dbReference>
<dbReference type="InterPro" id="IPR000477">
    <property type="entry name" value="RT_dom"/>
</dbReference>
<feature type="domain" description="Reverse transcriptase" evidence="1">
    <location>
        <begin position="1"/>
        <end position="111"/>
    </location>
</feature>
<protein>
    <recommendedName>
        <fullName evidence="1">Reverse transcriptase domain-containing protein</fullName>
    </recommendedName>
</protein>
<dbReference type="Pfam" id="PF00078">
    <property type="entry name" value="RVT_1"/>
    <property type="match status" value="1"/>
</dbReference>
<dbReference type="AlphaFoldDB" id="A0AAR2J438"/>